<keyword evidence="2 8" id="KW-0813">Transport</keyword>
<dbReference type="EMBL" id="AACKMK010000007">
    <property type="protein sequence ID" value="EAK9940403.1"/>
    <property type="molecule type" value="Genomic_DNA"/>
</dbReference>
<evidence type="ECO:0000256" key="1">
    <source>
        <dbReference type="ARBA" id="ARBA00004571"/>
    </source>
</evidence>
<comment type="similarity">
    <text evidence="8 9">Belongs to the TonB-dependent receptor family.</text>
</comment>
<feature type="signal peptide" evidence="10">
    <location>
        <begin position="1"/>
        <end position="23"/>
    </location>
</feature>
<dbReference type="InterPro" id="IPR037066">
    <property type="entry name" value="Plug_dom_sf"/>
</dbReference>
<evidence type="ECO:0000256" key="4">
    <source>
        <dbReference type="ARBA" id="ARBA00022692"/>
    </source>
</evidence>
<proteinExistence type="inferred from homology"/>
<dbReference type="GO" id="GO:0044718">
    <property type="term" value="P:siderophore transmembrane transport"/>
    <property type="evidence" value="ECO:0007669"/>
    <property type="project" value="TreeGrafter"/>
</dbReference>
<evidence type="ECO:0000256" key="9">
    <source>
        <dbReference type="RuleBase" id="RU003357"/>
    </source>
</evidence>
<keyword evidence="4 8" id="KW-0812">Transmembrane</keyword>
<organism evidence="13">
    <name type="scientific">Campylobacter lari</name>
    <dbReference type="NCBI Taxonomy" id="201"/>
    <lineage>
        <taxon>Bacteria</taxon>
        <taxon>Pseudomonadati</taxon>
        <taxon>Campylobacterota</taxon>
        <taxon>Epsilonproteobacteria</taxon>
        <taxon>Campylobacterales</taxon>
        <taxon>Campylobacteraceae</taxon>
        <taxon>Campylobacter</taxon>
    </lineage>
</organism>
<evidence type="ECO:0000256" key="10">
    <source>
        <dbReference type="SAM" id="SignalP"/>
    </source>
</evidence>
<keyword evidence="5 9" id="KW-0798">TonB box</keyword>
<feature type="chain" id="PRO_5024359766" evidence="10">
    <location>
        <begin position="24"/>
        <end position="707"/>
    </location>
</feature>
<dbReference type="InterPro" id="IPR039426">
    <property type="entry name" value="TonB-dep_rcpt-like"/>
</dbReference>
<evidence type="ECO:0000256" key="5">
    <source>
        <dbReference type="ARBA" id="ARBA00023077"/>
    </source>
</evidence>
<evidence type="ECO:0000259" key="11">
    <source>
        <dbReference type="Pfam" id="PF00593"/>
    </source>
</evidence>
<evidence type="ECO:0000313" key="13">
    <source>
        <dbReference type="EMBL" id="EAK9940403.1"/>
    </source>
</evidence>
<dbReference type="InterPro" id="IPR036942">
    <property type="entry name" value="Beta-barrel_TonB_sf"/>
</dbReference>
<dbReference type="PANTHER" id="PTHR30069">
    <property type="entry name" value="TONB-DEPENDENT OUTER MEMBRANE RECEPTOR"/>
    <property type="match status" value="1"/>
</dbReference>
<name>A0A5L8WDS9_CAMLA</name>
<reference evidence="13" key="1">
    <citation type="submission" date="2018-05" db="EMBL/GenBank/DDBJ databases">
        <authorList>
            <consortium name="PulseNet: The National Subtyping Network for Foodborne Disease Surveillance"/>
            <person name="Tarr C.L."/>
            <person name="Trees E."/>
            <person name="Katz L.S."/>
            <person name="Carleton-Romer H.A."/>
            <person name="Stroika S."/>
            <person name="Kucerova Z."/>
            <person name="Roache K.F."/>
            <person name="Sabol A.L."/>
            <person name="Besser J."/>
            <person name="Gerner-Smidt P."/>
        </authorList>
    </citation>
    <scope>NUCLEOTIDE SEQUENCE</scope>
    <source>
        <strain evidence="13">2008D-7097</strain>
    </source>
</reference>
<gene>
    <name evidence="13" type="ORF">A0Y42_06175</name>
</gene>
<evidence type="ECO:0000259" key="12">
    <source>
        <dbReference type="Pfam" id="PF07715"/>
    </source>
</evidence>
<keyword evidence="13" id="KW-0675">Receptor</keyword>
<comment type="caution">
    <text evidence="13">The sequence shown here is derived from an EMBL/GenBank/DDBJ whole genome shotgun (WGS) entry which is preliminary data.</text>
</comment>
<feature type="domain" description="TonB-dependent receptor-like beta-barrel" evidence="11">
    <location>
        <begin position="234"/>
        <end position="675"/>
    </location>
</feature>
<keyword evidence="10" id="KW-0732">Signal</keyword>
<dbReference type="Gene3D" id="2.40.170.20">
    <property type="entry name" value="TonB-dependent receptor, beta-barrel domain"/>
    <property type="match status" value="1"/>
</dbReference>
<accession>A0A5L8WDS9</accession>
<keyword evidence="7 8" id="KW-0998">Cell outer membrane</keyword>
<dbReference type="Pfam" id="PF07715">
    <property type="entry name" value="Plug"/>
    <property type="match status" value="1"/>
</dbReference>
<sequence>MNSTSRIISFSFYAVLFLNHAWANALNAKDEKVYLDELVVSASGFEQDADKNLRNVIVVDGSSLKKKGFSSIEQVLESIPEINFVNFGLGRNVDMRGQGNKSNIAVKVMLDGRQINMLDNSHGVTPLNGININNIERIEIIPGGGSILYGNGTRGGVINIISKKQKQDHFSIFGQTQSYQNVIDGGNFGFNLNKVLRDDVVLSLSAQKFDKNGFQEGYNEKGFHLNTGIMSDLNENSNIALNYNHFKSTNKNSGYLTKAQIESNPRQKGALENITQTNRSELSLDYNYYLGDAWEFRLGSFWQDQKIVYDKDVIVMKGIKAYQDGSGFNDTTLGFNFKAKYNYNENSYLVSGYDFLNHDAKRTSLLKYSVFPIIPYHYMQTIMDMNKQSHSVFVLNSHQFNDIFVLSSGIRYEWNQYTTHRSYKNQMQINTPNYPIIIDELSLFDTKKHSDNIAFEFTPTFVYSDTGLAYFKYEKGFISPSPAQFVNKDNKSKKYYSTDLNSEIFHTFELGINDILWDFNAFRASVFYTQSKDEIAYLGNPHATSGSWWKYYNIDETRRLGAEMNLSQKLLGETLILKQGVAYIDASISKGVNNGLRIPYVSKVNLYAGLDYYWNANFNTFVDLNYHSRAKDGGMIDEKTGKMYQNEWIKDYTLVDIGASYNYKNLQIAAGVRNVFDKKYYTYQDSINDQYLPGNGRSYYTEFKYVF</sequence>
<evidence type="ECO:0000256" key="2">
    <source>
        <dbReference type="ARBA" id="ARBA00022448"/>
    </source>
</evidence>
<dbReference type="InterPro" id="IPR012910">
    <property type="entry name" value="Plug_dom"/>
</dbReference>
<dbReference type="PANTHER" id="PTHR30069:SF27">
    <property type="entry name" value="BLL4766 PROTEIN"/>
    <property type="match status" value="1"/>
</dbReference>
<evidence type="ECO:0000256" key="7">
    <source>
        <dbReference type="ARBA" id="ARBA00023237"/>
    </source>
</evidence>
<dbReference type="AlphaFoldDB" id="A0A5L8WDS9"/>
<dbReference type="SUPFAM" id="SSF56935">
    <property type="entry name" value="Porins"/>
    <property type="match status" value="1"/>
</dbReference>
<keyword evidence="3 8" id="KW-1134">Transmembrane beta strand</keyword>
<protein>
    <submittedName>
        <fullName evidence="13">TonB-dependent receptor</fullName>
    </submittedName>
</protein>
<evidence type="ECO:0000256" key="6">
    <source>
        <dbReference type="ARBA" id="ARBA00023136"/>
    </source>
</evidence>
<comment type="subcellular location">
    <subcellularLocation>
        <location evidence="1 8">Cell outer membrane</location>
        <topology evidence="1 8">Multi-pass membrane protein</topology>
    </subcellularLocation>
</comment>
<keyword evidence="6 8" id="KW-0472">Membrane</keyword>
<dbReference type="GO" id="GO:0009279">
    <property type="term" value="C:cell outer membrane"/>
    <property type="evidence" value="ECO:0007669"/>
    <property type="project" value="UniProtKB-SubCell"/>
</dbReference>
<evidence type="ECO:0000256" key="8">
    <source>
        <dbReference type="PROSITE-ProRule" id="PRU01360"/>
    </source>
</evidence>
<dbReference type="Gene3D" id="2.170.130.10">
    <property type="entry name" value="TonB-dependent receptor, plug domain"/>
    <property type="match status" value="1"/>
</dbReference>
<dbReference type="GO" id="GO:0015344">
    <property type="term" value="F:siderophore uptake transmembrane transporter activity"/>
    <property type="evidence" value="ECO:0007669"/>
    <property type="project" value="TreeGrafter"/>
</dbReference>
<dbReference type="Pfam" id="PF00593">
    <property type="entry name" value="TonB_dep_Rec_b-barrel"/>
    <property type="match status" value="1"/>
</dbReference>
<dbReference type="PROSITE" id="PS52016">
    <property type="entry name" value="TONB_DEPENDENT_REC_3"/>
    <property type="match status" value="1"/>
</dbReference>
<feature type="domain" description="TonB-dependent receptor plug" evidence="12">
    <location>
        <begin position="54"/>
        <end position="157"/>
    </location>
</feature>
<evidence type="ECO:0000256" key="3">
    <source>
        <dbReference type="ARBA" id="ARBA00022452"/>
    </source>
</evidence>
<dbReference type="InterPro" id="IPR000531">
    <property type="entry name" value="Beta-barrel_TonB"/>
</dbReference>